<dbReference type="AlphaFoldDB" id="A0A2P9HG72"/>
<evidence type="ECO:0000313" key="2">
    <source>
        <dbReference type="Proteomes" id="UP000246073"/>
    </source>
</evidence>
<sequence>MAVKIKGLDRLQIKLTKFPEVAEKLVRAAMEQGAQEIVNMMQNLVPVDDGELMESIGWTWGKAPKYSQRIGSVKSNDGKLTITIYAGNSKVRYAHLVEFGSAPHVNGGMYPGTINPGAKAQPFFYVSWRAKRRSARARVSRAITKAAKQIAADR</sequence>
<protein>
    <submittedName>
        <fullName evidence="1">Phage protein, HK97 GP10 family</fullName>
    </submittedName>
</protein>
<dbReference type="NCBIfam" id="TIGR01725">
    <property type="entry name" value="phge_HK97_gp10"/>
    <property type="match status" value="1"/>
</dbReference>
<dbReference type="Proteomes" id="UP000246073">
    <property type="component" value="Unassembled WGS sequence"/>
</dbReference>
<organism evidence="1 2">
    <name type="scientific">Ochrobactrum soli</name>
    <dbReference type="NCBI Taxonomy" id="2448455"/>
    <lineage>
        <taxon>Bacteria</taxon>
        <taxon>Pseudomonadati</taxon>
        <taxon>Pseudomonadota</taxon>
        <taxon>Alphaproteobacteria</taxon>
        <taxon>Hyphomicrobiales</taxon>
        <taxon>Brucellaceae</taxon>
        <taxon>Brucella/Ochrobactrum group</taxon>
        <taxon>Ochrobactrum</taxon>
    </lineage>
</organism>
<dbReference type="InterPro" id="IPR010064">
    <property type="entry name" value="HK97-gp10_tail"/>
</dbReference>
<reference evidence="2" key="1">
    <citation type="submission" date="2017-12" db="EMBL/GenBank/DDBJ databases">
        <authorList>
            <person name="Diaz M."/>
        </authorList>
    </citation>
    <scope>NUCLEOTIDE SEQUENCE [LARGE SCALE GENOMIC DNA]</scope>
    <source>
        <strain evidence="2">FI11154</strain>
    </source>
</reference>
<dbReference type="Pfam" id="PF04883">
    <property type="entry name" value="HK97-gp10_like"/>
    <property type="match status" value="1"/>
</dbReference>
<evidence type="ECO:0000313" key="1">
    <source>
        <dbReference type="EMBL" id="SPL63094.1"/>
    </source>
</evidence>
<accession>A0A2P9HG72</accession>
<dbReference type="EMBL" id="OOFM01000004">
    <property type="protein sequence ID" value="SPL63094.1"/>
    <property type="molecule type" value="Genomic_DNA"/>
</dbReference>
<proteinExistence type="predicted"/>
<name>A0A2P9HG72_9HYPH</name>
<gene>
    <name evidence="1" type="ORF">OHAE_3026</name>
</gene>
<dbReference type="RefSeq" id="WP_109367084.1">
    <property type="nucleotide sequence ID" value="NZ_OOFM01000004.1"/>
</dbReference>